<accession>A0A433Q8M3</accession>
<name>A0A433Q8M3_9FUNG</name>
<reference evidence="1 2" key="1">
    <citation type="journal article" date="2018" name="New Phytol.">
        <title>Phylogenomics of Endogonaceae and evolution of mycorrhizas within Mucoromycota.</title>
        <authorList>
            <person name="Chang Y."/>
            <person name="Desiro A."/>
            <person name="Na H."/>
            <person name="Sandor L."/>
            <person name="Lipzen A."/>
            <person name="Clum A."/>
            <person name="Barry K."/>
            <person name="Grigoriev I.V."/>
            <person name="Martin F.M."/>
            <person name="Stajich J.E."/>
            <person name="Smith M.E."/>
            <person name="Bonito G."/>
            <person name="Spatafora J.W."/>
        </authorList>
    </citation>
    <scope>NUCLEOTIDE SEQUENCE [LARGE SCALE GENOMIC DNA]</scope>
    <source>
        <strain evidence="1 2">AD002</strain>
    </source>
</reference>
<proteinExistence type="predicted"/>
<evidence type="ECO:0000313" key="1">
    <source>
        <dbReference type="EMBL" id="RUS26134.1"/>
    </source>
</evidence>
<sequence length="93" mass="10794">MHFGDMRRSLPSKCPQLYPPYWEILDLTSQHNATKAKFTANWDDLQEVLAQNVNWEMVKLSQTELDLSTTWRMPRSKNAPHSQCSSHNYAIGT</sequence>
<gene>
    <name evidence="1" type="ORF">BC938DRAFT_471189</name>
</gene>
<dbReference type="AlphaFoldDB" id="A0A433Q8M3"/>
<comment type="caution">
    <text evidence="1">The sequence shown here is derived from an EMBL/GenBank/DDBJ whole genome shotgun (WGS) entry which is preliminary data.</text>
</comment>
<organism evidence="1 2">
    <name type="scientific">Jimgerdemannia flammicorona</name>
    <dbReference type="NCBI Taxonomy" id="994334"/>
    <lineage>
        <taxon>Eukaryota</taxon>
        <taxon>Fungi</taxon>
        <taxon>Fungi incertae sedis</taxon>
        <taxon>Mucoromycota</taxon>
        <taxon>Mucoromycotina</taxon>
        <taxon>Endogonomycetes</taxon>
        <taxon>Endogonales</taxon>
        <taxon>Endogonaceae</taxon>
        <taxon>Jimgerdemannia</taxon>
    </lineage>
</organism>
<dbReference type="EMBL" id="RBNJ01011178">
    <property type="protein sequence ID" value="RUS26134.1"/>
    <property type="molecule type" value="Genomic_DNA"/>
</dbReference>
<dbReference type="Proteomes" id="UP000274822">
    <property type="component" value="Unassembled WGS sequence"/>
</dbReference>
<evidence type="ECO:0000313" key="2">
    <source>
        <dbReference type="Proteomes" id="UP000274822"/>
    </source>
</evidence>
<protein>
    <submittedName>
        <fullName evidence="1">Uncharacterized protein</fullName>
    </submittedName>
</protein>
<keyword evidence="2" id="KW-1185">Reference proteome</keyword>